<gene>
    <name evidence="1" type="ORF">DFP77_10233</name>
</gene>
<sequence>MGYGGCVQLKTDSGISFYSSCLDRKKHLSRIASFPSQELANQEF</sequence>
<organism evidence="1 2">
    <name type="scientific">Marinomonas foliarum</name>
    <dbReference type="NCBI Taxonomy" id="491950"/>
    <lineage>
        <taxon>Bacteria</taxon>
        <taxon>Pseudomonadati</taxon>
        <taxon>Pseudomonadota</taxon>
        <taxon>Gammaproteobacteria</taxon>
        <taxon>Oceanospirillales</taxon>
        <taxon>Oceanospirillaceae</taxon>
        <taxon>Marinomonas</taxon>
    </lineage>
</organism>
<dbReference type="EMBL" id="QPJQ01000002">
    <property type="protein sequence ID" value="RCX08338.1"/>
    <property type="molecule type" value="Genomic_DNA"/>
</dbReference>
<evidence type="ECO:0000313" key="2">
    <source>
        <dbReference type="Proteomes" id="UP000253506"/>
    </source>
</evidence>
<evidence type="ECO:0000313" key="1">
    <source>
        <dbReference type="EMBL" id="RCX08338.1"/>
    </source>
</evidence>
<dbReference type="Proteomes" id="UP000253506">
    <property type="component" value="Unassembled WGS sequence"/>
</dbReference>
<accession>A0A369AJ23</accession>
<reference evidence="1 2" key="1">
    <citation type="submission" date="2018-07" db="EMBL/GenBank/DDBJ databases">
        <title>Genomic Encyclopedia of Type Strains, Phase III (KMG-III): the genomes of soil and plant-associated and newly described type strains.</title>
        <authorList>
            <person name="Whitman W."/>
        </authorList>
    </citation>
    <scope>NUCLEOTIDE SEQUENCE [LARGE SCALE GENOMIC DNA]</scope>
    <source>
        <strain evidence="1 2">CECT 7731</strain>
    </source>
</reference>
<protein>
    <submittedName>
        <fullName evidence="1">Uncharacterized protein</fullName>
    </submittedName>
</protein>
<proteinExistence type="predicted"/>
<dbReference type="AlphaFoldDB" id="A0A369AJ23"/>
<comment type="caution">
    <text evidence="1">The sequence shown here is derived from an EMBL/GenBank/DDBJ whole genome shotgun (WGS) entry which is preliminary data.</text>
</comment>
<name>A0A369AJ23_9GAMM</name>